<protein>
    <submittedName>
        <fullName evidence="1">Uncharacterized protein</fullName>
    </submittedName>
</protein>
<accession>A0A4Q7ZMV8</accession>
<reference evidence="1 2" key="1">
    <citation type="submission" date="2019-02" db="EMBL/GenBank/DDBJ databases">
        <title>Sequencing the genomes of 1000 actinobacteria strains.</title>
        <authorList>
            <person name="Klenk H.-P."/>
        </authorList>
    </citation>
    <scope>NUCLEOTIDE SEQUENCE [LARGE SCALE GENOMIC DNA]</scope>
    <source>
        <strain evidence="1 2">DSM 45162</strain>
    </source>
</reference>
<evidence type="ECO:0000313" key="1">
    <source>
        <dbReference type="EMBL" id="RZU52352.1"/>
    </source>
</evidence>
<dbReference type="AlphaFoldDB" id="A0A4Q7ZMV8"/>
<comment type="caution">
    <text evidence="1">The sequence shown here is derived from an EMBL/GenBank/DDBJ whole genome shotgun (WGS) entry which is preliminary data.</text>
</comment>
<proteinExistence type="predicted"/>
<keyword evidence="2" id="KW-1185">Reference proteome</keyword>
<organism evidence="1 2">
    <name type="scientific">Krasilnikovia cinnamomea</name>
    <dbReference type="NCBI Taxonomy" id="349313"/>
    <lineage>
        <taxon>Bacteria</taxon>
        <taxon>Bacillati</taxon>
        <taxon>Actinomycetota</taxon>
        <taxon>Actinomycetes</taxon>
        <taxon>Micromonosporales</taxon>
        <taxon>Micromonosporaceae</taxon>
        <taxon>Krasilnikovia</taxon>
    </lineage>
</organism>
<name>A0A4Q7ZMV8_9ACTN</name>
<sequence>MWVQAEELAFIAVLVTAILLIFVAKVDPAAVTAVVDLAVALQTVRAARAGGPDGTEIRS</sequence>
<dbReference type="Proteomes" id="UP000292564">
    <property type="component" value="Unassembled WGS sequence"/>
</dbReference>
<dbReference type="RefSeq" id="WP_130510978.1">
    <property type="nucleotide sequence ID" value="NZ_SHKY01000001.1"/>
</dbReference>
<evidence type="ECO:0000313" key="2">
    <source>
        <dbReference type="Proteomes" id="UP000292564"/>
    </source>
</evidence>
<gene>
    <name evidence="1" type="ORF">EV385_4210</name>
</gene>
<dbReference type="EMBL" id="SHKY01000001">
    <property type="protein sequence ID" value="RZU52352.1"/>
    <property type="molecule type" value="Genomic_DNA"/>
</dbReference>